<evidence type="ECO:0000256" key="1">
    <source>
        <dbReference type="SAM" id="Phobius"/>
    </source>
</evidence>
<feature type="transmembrane region" description="Helical" evidence="1">
    <location>
        <begin position="12"/>
        <end position="33"/>
    </location>
</feature>
<keyword evidence="1" id="KW-0472">Membrane</keyword>
<organism evidence="2 3">
    <name type="scientific">Labedaea rhizosphaerae</name>
    <dbReference type="NCBI Taxonomy" id="598644"/>
    <lineage>
        <taxon>Bacteria</taxon>
        <taxon>Bacillati</taxon>
        <taxon>Actinomycetota</taxon>
        <taxon>Actinomycetes</taxon>
        <taxon>Pseudonocardiales</taxon>
        <taxon>Pseudonocardiaceae</taxon>
        <taxon>Labedaea</taxon>
    </lineage>
</organism>
<dbReference type="AlphaFoldDB" id="A0A4R6SP54"/>
<accession>A0A4R6SP54</accession>
<keyword evidence="3" id="KW-1185">Reference proteome</keyword>
<evidence type="ECO:0000313" key="3">
    <source>
        <dbReference type="Proteomes" id="UP000295444"/>
    </source>
</evidence>
<evidence type="ECO:0000313" key="2">
    <source>
        <dbReference type="EMBL" id="TDQ05370.1"/>
    </source>
</evidence>
<evidence type="ECO:0008006" key="4">
    <source>
        <dbReference type="Google" id="ProtNLM"/>
    </source>
</evidence>
<proteinExistence type="predicted"/>
<comment type="caution">
    <text evidence="2">The sequence shown here is derived from an EMBL/GenBank/DDBJ whole genome shotgun (WGS) entry which is preliminary data.</text>
</comment>
<reference evidence="2 3" key="1">
    <citation type="submission" date="2019-03" db="EMBL/GenBank/DDBJ databases">
        <title>Genomic Encyclopedia of Type Strains, Phase IV (KMG-IV): sequencing the most valuable type-strain genomes for metagenomic binning, comparative biology and taxonomic classification.</title>
        <authorList>
            <person name="Goeker M."/>
        </authorList>
    </citation>
    <scope>NUCLEOTIDE SEQUENCE [LARGE SCALE GENOMIC DNA]</scope>
    <source>
        <strain evidence="2 3">DSM 45361</strain>
    </source>
</reference>
<gene>
    <name evidence="2" type="ORF">EV186_1011340</name>
</gene>
<sequence length="144" mass="15261">MVHDNANVSAAVSALSMMPGGLFAGVAAALEAIPSMPQSGKMVVNANNILGAAKIIRSQTETLKKTLQDRSRDLVVQAAGADSVSTYAAQSWNDNLVFRDDSYSMRVSDYVKSLETVVGQLKDAAVQYGFTEDEITQTFGKPGA</sequence>
<keyword evidence="1" id="KW-1133">Transmembrane helix</keyword>
<dbReference type="Proteomes" id="UP000295444">
    <property type="component" value="Unassembled WGS sequence"/>
</dbReference>
<dbReference type="EMBL" id="SNXZ01000001">
    <property type="protein sequence ID" value="TDQ05370.1"/>
    <property type="molecule type" value="Genomic_DNA"/>
</dbReference>
<keyword evidence="1" id="KW-0812">Transmembrane</keyword>
<name>A0A4R6SP54_LABRH</name>
<protein>
    <recommendedName>
        <fullName evidence="4">PE family protein</fullName>
    </recommendedName>
</protein>